<feature type="transmembrane region" description="Helical" evidence="6">
    <location>
        <begin position="418"/>
        <end position="439"/>
    </location>
</feature>
<comment type="subcellular location">
    <subcellularLocation>
        <location evidence="1">Cell inner membrane</location>
        <topology evidence="1">Multi-pass membrane protein</topology>
    </subcellularLocation>
    <subcellularLocation>
        <location evidence="6">Cell membrane</location>
        <topology evidence="6">Multi-pass membrane protein</topology>
    </subcellularLocation>
</comment>
<reference evidence="7 8" key="1">
    <citation type="submission" date="2023-09" db="EMBL/GenBank/DDBJ databases">
        <title>Novel taxa isolated from Blanes Bay.</title>
        <authorList>
            <person name="Rey-Velasco X."/>
            <person name="Lucena T."/>
        </authorList>
    </citation>
    <scope>NUCLEOTIDE SEQUENCE [LARGE SCALE GENOMIC DNA]</scope>
    <source>
        <strain evidence="7 8">S334</strain>
    </source>
</reference>
<evidence type="ECO:0000256" key="1">
    <source>
        <dbReference type="ARBA" id="ARBA00004429"/>
    </source>
</evidence>
<feature type="transmembrane region" description="Helical" evidence="6">
    <location>
        <begin position="21"/>
        <end position="42"/>
    </location>
</feature>
<keyword evidence="3 6" id="KW-0812">Transmembrane</keyword>
<feature type="transmembrane region" description="Helical" evidence="6">
    <location>
        <begin position="345"/>
        <end position="365"/>
    </location>
</feature>
<evidence type="ECO:0000256" key="5">
    <source>
        <dbReference type="ARBA" id="ARBA00023136"/>
    </source>
</evidence>
<dbReference type="Proteomes" id="UP001250656">
    <property type="component" value="Unassembled WGS sequence"/>
</dbReference>
<keyword evidence="6" id="KW-0406">Ion transport</keyword>
<dbReference type="InterPro" id="IPR004670">
    <property type="entry name" value="NhaA"/>
</dbReference>
<feature type="transmembrane region" description="Helical" evidence="6">
    <location>
        <begin position="191"/>
        <end position="209"/>
    </location>
</feature>
<evidence type="ECO:0000256" key="3">
    <source>
        <dbReference type="ARBA" id="ARBA00022692"/>
    </source>
</evidence>
<organism evidence="7 8">
    <name type="scientific">Pricia mediterranea</name>
    <dbReference type="NCBI Taxonomy" id="3076079"/>
    <lineage>
        <taxon>Bacteria</taxon>
        <taxon>Pseudomonadati</taxon>
        <taxon>Bacteroidota</taxon>
        <taxon>Flavobacteriia</taxon>
        <taxon>Flavobacteriales</taxon>
        <taxon>Flavobacteriaceae</taxon>
        <taxon>Pricia</taxon>
    </lineage>
</organism>
<dbReference type="Pfam" id="PF06965">
    <property type="entry name" value="Na_H_antiport_1"/>
    <property type="match status" value="1"/>
</dbReference>
<sequence>MNKITRQTHWEKFKGAIAPIFSGDLVSGILMVASVIIALVWANSPWSDAFHEFWEYPLKIEFNEAQLSMTLHQFVNDGLMAIFFFTIGLEIKREIIAGELSNLKKAMLPILCAIGGIVFPALIYVVLNYGDPTVTGWGIPMATDIVFALVLLTLVGSKKVPLALKVFVTALAVVDDLFAVAVIAFFYTDQIVLVSLLWAFVCFFILVGANRIGVKNPIFYGVIGIVGIWTGFFLSGVHATLAGVITAIAIPAKVELGENQFAHNIRNLLDTFERTPSTGSVFVKKKHVELVEIIRKAIRQTVPPLQSIERVLQPFVNFIVLPLFAFANTGLTLKAEDIGRLGDPLSLGIILGLVVGKFAGISLVARGAVALKIAKLPKNVQWPQVYGAAAFAGIGFTMSIFISDLAFSEEAVVREAKLAILVAFVLAVVLGTLIFKFFVKTKKGQDVKG</sequence>
<feature type="transmembrane region" description="Helical" evidence="6">
    <location>
        <begin position="110"/>
        <end position="130"/>
    </location>
</feature>
<dbReference type="RefSeq" id="WP_314012602.1">
    <property type="nucleotide sequence ID" value="NZ_JAVTTP010000001.1"/>
</dbReference>
<gene>
    <name evidence="6 7" type="primary">nhaA</name>
    <name evidence="7" type="ORF">RQM65_02870</name>
</gene>
<evidence type="ECO:0000256" key="4">
    <source>
        <dbReference type="ARBA" id="ARBA00022989"/>
    </source>
</evidence>
<comment type="function">
    <text evidence="6">Na(+)/H(+) antiporter that extrudes sodium in exchange for external protons.</text>
</comment>
<dbReference type="EMBL" id="JAVTTP010000001">
    <property type="protein sequence ID" value="MDT7827607.1"/>
    <property type="molecule type" value="Genomic_DNA"/>
</dbReference>
<keyword evidence="6" id="KW-0813">Transport</keyword>
<protein>
    <recommendedName>
        <fullName evidence="6">Na(+)/H(+) antiporter NhaA</fullName>
    </recommendedName>
    <alternativeName>
        <fullName evidence="6">Sodium/proton antiporter NhaA</fullName>
    </alternativeName>
</protein>
<comment type="catalytic activity">
    <reaction evidence="6">
        <text>Na(+)(in) + 2 H(+)(out) = Na(+)(out) + 2 H(+)(in)</text>
        <dbReference type="Rhea" id="RHEA:29251"/>
        <dbReference type="ChEBI" id="CHEBI:15378"/>
        <dbReference type="ChEBI" id="CHEBI:29101"/>
    </reaction>
</comment>
<keyword evidence="6" id="KW-0739">Sodium transport</keyword>
<feature type="transmembrane region" description="Helical" evidence="6">
    <location>
        <begin position="385"/>
        <end position="406"/>
    </location>
</feature>
<feature type="transmembrane region" description="Helical" evidence="6">
    <location>
        <begin position="136"/>
        <end position="155"/>
    </location>
</feature>
<keyword evidence="6" id="KW-0915">Sodium</keyword>
<feature type="transmembrane region" description="Helical" evidence="6">
    <location>
        <begin position="315"/>
        <end position="333"/>
    </location>
</feature>
<keyword evidence="6" id="KW-0050">Antiport</keyword>
<evidence type="ECO:0000313" key="8">
    <source>
        <dbReference type="Proteomes" id="UP001250656"/>
    </source>
</evidence>
<evidence type="ECO:0000313" key="7">
    <source>
        <dbReference type="EMBL" id="MDT7827607.1"/>
    </source>
</evidence>
<evidence type="ECO:0000256" key="2">
    <source>
        <dbReference type="ARBA" id="ARBA00022475"/>
    </source>
</evidence>
<comment type="similarity">
    <text evidence="6">Belongs to the NhaA Na(+)/H(+) (TC 2.A.33) antiporter family.</text>
</comment>
<keyword evidence="5 6" id="KW-0472">Membrane</keyword>
<feature type="transmembrane region" description="Helical" evidence="6">
    <location>
        <begin position="162"/>
        <end position="185"/>
    </location>
</feature>
<evidence type="ECO:0000256" key="6">
    <source>
        <dbReference type="HAMAP-Rule" id="MF_01844"/>
    </source>
</evidence>
<dbReference type="HAMAP" id="MF_01844">
    <property type="entry name" value="NhaA"/>
    <property type="match status" value="1"/>
</dbReference>
<dbReference type="InterPro" id="IPR023171">
    <property type="entry name" value="Na/H_antiporter_dom_sf"/>
</dbReference>
<keyword evidence="8" id="KW-1185">Reference proteome</keyword>
<feature type="transmembrane region" description="Helical" evidence="6">
    <location>
        <begin position="218"/>
        <end position="250"/>
    </location>
</feature>
<name>A0ABU3L3D9_9FLAO</name>
<accession>A0ABU3L3D9</accession>
<dbReference type="PANTHER" id="PTHR30341:SF0">
    <property type="entry name" value="NA(+)_H(+) ANTIPORTER NHAA"/>
    <property type="match status" value="1"/>
</dbReference>
<dbReference type="PANTHER" id="PTHR30341">
    <property type="entry name" value="SODIUM ION/PROTON ANTIPORTER NHAA-RELATED"/>
    <property type="match status" value="1"/>
</dbReference>
<comment type="caution">
    <text evidence="7">The sequence shown here is derived from an EMBL/GenBank/DDBJ whole genome shotgun (WGS) entry which is preliminary data.</text>
</comment>
<keyword evidence="2 6" id="KW-1003">Cell membrane</keyword>
<dbReference type="Gene3D" id="1.20.1530.10">
    <property type="entry name" value="Na+/H+ antiporter like domain"/>
    <property type="match status" value="1"/>
</dbReference>
<dbReference type="NCBIfam" id="TIGR00773">
    <property type="entry name" value="NhaA"/>
    <property type="match status" value="1"/>
</dbReference>
<proteinExistence type="inferred from homology"/>
<keyword evidence="4 6" id="KW-1133">Transmembrane helix</keyword>